<comment type="similarity">
    <text evidence="1">Belongs to the CapA family.</text>
</comment>
<sequence length="394" mass="44398">MHKNLSLIFITTILILQFFNIEINAQIKIKAVGDIMLGSVTPKEILPTEKGNEFVQSAAHFLDGADIVFGNLEGSFITDEMEPKKCSEASRKRETCYEFGMPDYLAVSLKKLGFNVMNQDNNHSEDYGYEGYMFTQEKLEELNIKFMQKKGFAEFNIDHVRIAIAAFGYSENSYNISDLENAKNVINILDANYDIIIVSFHGGAEGRKALHIKDSTETYLGENRGNVITFAHAVIDAGADMVLGHGPHVLRAMEVYKNKLIAYSLGNFLTYGNMNISGINGINIILQAELENSTGDFIRGKLISIQQVGNGIPVLDETKKGFHLIKNLTSEDIPKSHLLFVDSDRIYNSEIIAPPIRPMMSWRDKKNNEIKIKSETEYYFFKGVEIKKPILKLE</sequence>
<dbReference type="PANTHER" id="PTHR33393">
    <property type="entry name" value="POLYGLUTAMINE SYNTHESIS ACCESSORY PROTEIN RV0574C-RELATED"/>
    <property type="match status" value="1"/>
</dbReference>
<dbReference type="InterPro" id="IPR052169">
    <property type="entry name" value="CW_Biosynth-Accessory"/>
</dbReference>
<dbReference type="Pfam" id="PF09587">
    <property type="entry name" value="PGA_cap"/>
    <property type="match status" value="1"/>
</dbReference>
<dbReference type="Gene3D" id="3.60.21.10">
    <property type="match status" value="1"/>
</dbReference>
<evidence type="ECO:0000313" key="3">
    <source>
        <dbReference type="EMBL" id="AFD03372.1"/>
    </source>
</evidence>
<dbReference type="AlphaFoldDB" id="H9BX50"/>
<evidence type="ECO:0000259" key="2">
    <source>
        <dbReference type="SMART" id="SM00854"/>
    </source>
</evidence>
<dbReference type="EMBL" id="JQ085823">
    <property type="protein sequence ID" value="AFD03372.1"/>
    <property type="molecule type" value="Genomic_DNA"/>
</dbReference>
<feature type="domain" description="Capsule synthesis protein CapA" evidence="2">
    <location>
        <begin position="28"/>
        <end position="272"/>
    </location>
</feature>
<protein>
    <submittedName>
        <fullName evidence="3">CapA family protein</fullName>
    </submittedName>
</protein>
<organism evidence="3">
    <name type="scientific">uncultured bacterium W5-47b</name>
    <dbReference type="NCBI Taxonomy" id="1130998"/>
    <lineage>
        <taxon>Bacteria</taxon>
        <taxon>environmental samples</taxon>
    </lineage>
</organism>
<reference evidence="3" key="1">
    <citation type="submission" date="2011-11" db="EMBL/GenBank/DDBJ databases">
        <title>Construction and analysis of a metagenome of deep-sea sediment.</title>
        <authorList>
            <person name="Huo Y.-Y."/>
            <person name="Cheng H."/>
            <person name="Wu M."/>
        </authorList>
    </citation>
    <scope>NUCLEOTIDE SEQUENCE</scope>
</reference>
<dbReference type="CDD" id="cd07381">
    <property type="entry name" value="MPP_CapA"/>
    <property type="match status" value="1"/>
</dbReference>
<dbReference type="InterPro" id="IPR029052">
    <property type="entry name" value="Metallo-depent_PP-like"/>
</dbReference>
<dbReference type="SMART" id="SM00854">
    <property type="entry name" value="PGA_cap"/>
    <property type="match status" value="1"/>
</dbReference>
<dbReference type="InterPro" id="IPR019079">
    <property type="entry name" value="Capsule_synth_CapA"/>
</dbReference>
<dbReference type="SUPFAM" id="SSF56300">
    <property type="entry name" value="Metallo-dependent phosphatases"/>
    <property type="match status" value="1"/>
</dbReference>
<name>H9BX50_9BACT</name>
<proteinExistence type="inferred from homology"/>
<evidence type="ECO:0000256" key="1">
    <source>
        <dbReference type="ARBA" id="ARBA00005662"/>
    </source>
</evidence>
<accession>H9BX50</accession>
<dbReference type="PANTHER" id="PTHR33393:SF11">
    <property type="entry name" value="POLYGLUTAMINE SYNTHESIS ACCESSORY PROTEIN RV0574C-RELATED"/>
    <property type="match status" value="1"/>
</dbReference>